<name>A0AAV1VLV2_9STRA</name>
<dbReference type="PANTHER" id="PTHR13348">
    <property type="entry name" value="RIBONUCLEASE P SUBUNIT P29"/>
    <property type="match status" value="1"/>
</dbReference>
<accession>A0AAV1VLV2</accession>
<dbReference type="GO" id="GO:0000172">
    <property type="term" value="C:ribonuclease MRP complex"/>
    <property type="evidence" value="ECO:0007669"/>
    <property type="project" value="InterPro"/>
</dbReference>
<dbReference type="InterPro" id="IPR023534">
    <property type="entry name" value="Rof/RNase_P-like"/>
</dbReference>
<feature type="region of interest" description="Disordered" evidence="3">
    <location>
        <begin position="31"/>
        <end position="100"/>
    </location>
</feature>
<dbReference type="SUPFAM" id="SSF101744">
    <property type="entry name" value="Rof/RNase P subunit-like"/>
    <property type="match status" value="1"/>
</dbReference>
<evidence type="ECO:0000313" key="4">
    <source>
        <dbReference type="EMBL" id="CAK7947253.1"/>
    </source>
</evidence>
<comment type="subcellular location">
    <subcellularLocation>
        <location evidence="1">Nucleus</location>
    </subcellularLocation>
</comment>
<dbReference type="InterPro" id="IPR002730">
    <property type="entry name" value="Rpp29/RNP1"/>
</dbReference>
<comment type="similarity">
    <text evidence="2">Belongs to the eukaryotic/archaeal RNase P protein component 1 family.</text>
</comment>
<reference evidence="4" key="1">
    <citation type="submission" date="2024-01" db="EMBL/GenBank/DDBJ databases">
        <authorList>
            <person name="Webb A."/>
        </authorList>
    </citation>
    <scope>NUCLEOTIDE SEQUENCE</scope>
    <source>
        <strain evidence="4">Pm1</strain>
    </source>
</reference>
<feature type="compositionally biased region" description="Basic and acidic residues" evidence="3">
    <location>
        <begin position="64"/>
        <end position="100"/>
    </location>
</feature>
<dbReference type="Pfam" id="PF01868">
    <property type="entry name" value="RNase_P-MRP_p29"/>
    <property type="match status" value="1"/>
</dbReference>
<evidence type="ECO:0000256" key="3">
    <source>
        <dbReference type="SAM" id="MobiDB-lite"/>
    </source>
</evidence>
<proteinExistence type="inferred from homology"/>
<comment type="caution">
    <text evidence="4">The sequence shown here is derived from an EMBL/GenBank/DDBJ whole genome shotgun (WGS) entry which is preliminary data.</text>
</comment>
<dbReference type="GO" id="GO:0033204">
    <property type="term" value="F:ribonuclease P RNA binding"/>
    <property type="evidence" value="ECO:0007669"/>
    <property type="project" value="InterPro"/>
</dbReference>
<organism evidence="4 5">
    <name type="scientific">Peronospora matthiolae</name>
    <dbReference type="NCBI Taxonomy" id="2874970"/>
    <lineage>
        <taxon>Eukaryota</taxon>
        <taxon>Sar</taxon>
        <taxon>Stramenopiles</taxon>
        <taxon>Oomycota</taxon>
        <taxon>Peronosporomycetes</taxon>
        <taxon>Peronosporales</taxon>
        <taxon>Peronosporaceae</taxon>
        <taxon>Peronospora</taxon>
    </lineage>
</organism>
<evidence type="ECO:0000256" key="2">
    <source>
        <dbReference type="ARBA" id="ARBA00006181"/>
    </source>
</evidence>
<dbReference type="GO" id="GO:0030677">
    <property type="term" value="C:ribonuclease P complex"/>
    <property type="evidence" value="ECO:0007669"/>
    <property type="project" value="InterPro"/>
</dbReference>
<dbReference type="GO" id="GO:0006364">
    <property type="term" value="P:rRNA processing"/>
    <property type="evidence" value="ECO:0007669"/>
    <property type="project" value="TreeGrafter"/>
</dbReference>
<gene>
    <name evidence="4" type="ORF">PM001_LOCUS32403</name>
</gene>
<evidence type="ECO:0000256" key="1">
    <source>
        <dbReference type="ARBA" id="ARBA00004123"/>
    </source>
</evidence>
<protein>
    <submittedName>
        <fullName evidence="4">Uncharacterized protein</fullName>
    </submittedName>
</protein>
<dbReference type="PANTHER" id="PTHR13348:SF0">
    <property type="entry name" value="RIBONUCLEASE P PROTEIN SUBUNIT P29"/>
    <property type="match status" value="1"/>
</dbReference>
<dbReference type="InterPro" id="IPR016848">
    <property type="entry name" value="RNase_P/MRP_Rpp29-subunit"/>
</dbReference>
<feature type="compositionally biased region" description="Polar residues" evidence="3">
    <location>
        <begin position="31"/>
        <end position="43"/>
    </location>
</feature>
<dbReference type="EMBL" id="CAKLBY020000378">
    <property type="protein sequence ID" value="CAK7947253.1"/>
    <property type="molecule type" value="Genomic_DNA"/>
</dbReference>
<feature type="compositionally biased region" description="Basic residues" evidence="3">
    <location>
        <begin position="50"/>
        <end position="63"/>
    </location>
</feature>
<dbReference type="GO" id="GO:0005634">
    <property type="term" value="C:nucleus"/>
    <property type="evidence" value="ECO:0007669"/>
    <property type="project" value="UniProtKB-SubCell"/>
</dbReference>
<dbReference type="Gene3D" id="2.30.30.210">
    <property type="entry name" value="Ribonuclease P/MRP, subunit p29"/>
    <property type="match status" value="1"/>
</dbReference>
<sequence length="346" mass="38262">MSRAEAGVGGKKRPRADLLSTLDAAFASTAQATDSKYTAQAAAQSDLPPKHKQQAYQHLKRKRKGDDKHVHEGNGRRKTRGQDHAKKETAAKQGKKQTEAAYEKMSTELLAIGLKDCSLHPQVQTLTKPRVLHETLKQYIESVTRGTKADSNAVASLKNKVLSLDNPFKKSAAADSAAKKTIAAASRIQTAKLLSARRRRELGLHLLSGEIQYNDVELLKEIWTRYVSQAIQNELSEVQHVTEEAQRSRNAKLHLKLKYLDLSGCPLEVVQSRNPCNIGLRGIVVAETQHTVQLCSPAPSSDDKNHHGSLRTLFKSGSSFRVHLNATRTLILDSTWFADRADVVNQ</sequence>
<dbReference type="InterPro" id="IPR036980">
    <property type="entry name" value="RNase_P/MRP_Rpp29_sf"/>
</dbReference>
<dbReference type="Proteomes" id="UP001162060">
    <property type="component" value="Unassembled WGS sequence"/>
</dbReference>
<dbReference type="GO" id="GO:0001682">
    <property type="term" value="P:tRNA 5'-leader removal"/>
    <property type="evidence" value="ECO:0007669"/>
    <property type="project" value="InterPro"/>
</dbReference>
<evidence type="ECO:0000313" key="5">
    <source>
        <dbReference type="Proteomes" id="UP001162060"/>
    </source>
</evidence>
<dbReference type="AlphaFoldDB" id="A0AAV1VLV2"/>